<reference evidence="1" key="1">
    <citation type="journal article" date="2019" name="bioRxiv">
        <title>The Genome of the Zebra Mussel, Dreissena polymorpha: A Resource for Invasive Species Research.</title>
        <authorList>
            <person name="McCartney M.A."/>
            <person name="Auch B."/>
            <person name="Kono T."/>
            <person name="Mallez S."/>
            <person name="Zhang Y."/>
            <person name="Obille A."/>
            <person name="Becker A."/>
            <person name="Abrahante J.E."/>
            <person name="Garbe J."/>
            <person name="Badalamenti J.P."/>
            <person name="Herman A."/>
            <person name="Mangelson H."/>
            <person name="Liachko I."/>
            <person name="Sullivan S."/>
            <person name="Sone E.D."/>
            <person name="Koren S."/>
            <person name="Silverstein K.A.T."/>
            <person name="Beckman K.B."/>
            <person name="Gohl D.M."/>
        </authorList>
    </citation>
    <scope>NUCLEOTIDE SEQUENCE</scope>
    <source>
        <strain evidence="1">Duluth1</strain>
        <tissue evidence="1">Whole animal</tissue>
    </source>
</reference>
<evidence type="ECO:0000313" key="2">
    <source>
        <dbReference type="Proteomes" id="UP000828390"/>
    </source>
</evidence>
<evidence type="ECO:0000313" key="1">
    <source>
        <dbReference type="EMBL" id="KAH3872738.1"/>
    </source>
</evidence>
<dbReference type="EMBL" id="JAIWYP010000002">
    <property type="protein sequence ID" value="KAH3872738.1"/>
    <property type="molecule type" value="Genomic_DNA"/>
</dbReference>
<organism evidence="1 2">
    <name type="scientific">Dreissena polymorpha</name>
    <name type="common">Zebra mussel</name>
    <name type="synonym">Mytilus polymorpha</name>
    <dbReference type="NCBI Taxonomy" id="45954"/>
    <lineage>
        <taxon>Eukaryota</taxon>
        <taxon>Metazoa</taxon>
        <taxon>Spiralia</taxon>
        <taxon>Lophotrochozoa</taxon>
        <taxon>Mollusca</taxon>
        <taxon>Bivalvia</taxon>
        <taxon>Autobranchia</taxon>
        <taxon>Heteroconchia</taxon>
        <taxon>Euheterodonta</taxon>
        <taxon>Imparidentia</taxon>
        <taxon>Neoheterodontei</taxon>
        <taxon>Myida</taxon>
        <taxon>Dreissenoidea</taxon>
        <taxon>Dreissenidae</taxon>
        <taxon>Dreissena</taxon>
    </lineage>
</organism>
<dbReference type="AlphaFoldDB" id="A0A9D4M9V0"/>
<sequence length="75" mass="8335">MRRPTSMIDPTPSAMATVTCRGHLSAREWLHLPEVSTVSKEVMSGRTKYVMEIATAMMHLMNLIAPADVTFTIKS</sequence>
<dbReference type="Proteomes" id="UP000828390">
    <property type="component" value="Unassembled WGS sequence"/>
</dbReference>
<reference evidence="1" key="2">
    <citation type="submission" date="2020-11" db="EMBL/GenBank/DDBJ databases">
        <authorList>
            <person name="McCartney M.A."/>
            <person name="Auch B."/>
            <person name="Kono T."/>
            <person name="Mallez S."/>
            <person name="Becker A."/>
            <person name="Gohl D.M."/>
            <person name="Silverstein K.A.T."/>
            <person name="Koren S."/>
            <person name="Bechman K.B."/>
            <person name="Herman A."/>
            <person name="Abrahante J.E."/>
            <person name="Garbe J."/>
        </authorList>
    </citation>
    <scope>NUCLEOTIDE SEQUENCE</scope>
    <source>
        <strain evidence="1">Duluth1</strain>
        <tissue evidence="1">Whole animal</tissue>
    </source>
</reference>
<keyword evidence="2" id="KW-1185">Reference proteome</keyword>
<comment type="caution">
    <text evidence="1">The sequence shown here is derived from an EMBL/GenBank/DDBJ whole genome shotgun (WGS) entry which is preliminary data.</text>
</comment>
<gene>
    <name evidence="1" type="ORF">DPMN_035960</name>
</gene>
<name>A0A9D4M9V0_DREPO</name>
<proteinExistence type="predicted"/>
<protein>
    <submittedName>
        <fullName evidence="1">Uncharacterized protein</fullName>
    </submittedName>
</protein>
<accession>A0A9D4M9V0</accession>